<evidence type="ECO:0000313" key="3">
    <source>
        <dbReference type="Proteomes" id="UP001438292"/>
    </source>
</evidence>
<feature type="chain" id="PRO_5045177666" description="Adhesin" evidence="1">
    <location>
        <begin position="21"/>
        <end position="145"/>
    </location>
</feature>
<dbReference type="RefSeq" id="WP_347787706.1">
    <property type="nucleotide sequence ID" value="NZ_JBDQQU010000007.1"/>
</dbReference>
<evidence type="ECO:0008006" key="4">
    <source>
        <dbReference type="Google" id="ProtNLM"/>
    </source>
</evidence>
<protein>
    <recommendedName>
        <fullName evidence="4">Adhesin</fullName>
    </recommendedName>
</protein>
<dbReference type="Proteomes" id="UP001438292">
    <property type="component" value="Unassembled WGS sequence"/>
</dbReference>
<keyword evidence="3" id="KW-1185">Reference proteome</keyword>
<accession>A0ABV0H2R0</accession>
<comment type="caution">
    <text evidence="2">The sequence shown here is derived from an EMBL/GenBank/DDBJ whole genome shotgun (WGS) entry which is preliminary data.</text>
</comment>
<dbReference type="EMBL" id="JBDQQU010000007">
    <property type="protein sequence ID" value="MEO3954350.1"/>
    <property type="molecule type" value="Genomic_DNA"/>
</dbReference>
<proteinExistence type="predicted"/>
<keyword evidence="1" id="KW-0732">Signal</keyword>
<gene>
    <name evidence="2" type="ORF">ABH309_07770</name>
</gene>
<reference evidence="2 3" key="1">
    <citation type="submission" date="2024-05" db="EMBL/GenBank/DDBJ databases">
        <authorList>
            <person name="De Oliveira J.P."/>
            <person name="Noriler S.A."/>
            <person name="De Oliveira A.G."/>
            <person name="Sipoli D.S."/>
        </authorList>
    </citation>
    <scope>NUCLEOTIDE SEQUENCE [LARGE SCALE GENOMIC DNA]</scope>
    <source>
        <strain evidence="2 3">LABIM186</strain>
    </source>
</reference>
<evidence type="ECO:0000313" key="2">
    <source>
        <dbReference type="EMBL" id="MEO3954350.1"/>
    </source>
</evidence>
<organism evidence="2 3">
    <name type="scientific">Chromobacterium piscinae</name>
    <dbReference type="NCBI Taxonomy" id="686831"/>
    <lineage>
        <taxon>Bacteria</taxon>
        <taxon>Pseudomonadati</taxon>
        <taxon>Pseudomonadota</taxon>
        <taxon>Betaproteobacteria</taxon>
        <taxon>Neisseriales</taxon>
        <taxon>Chromobacteriaceae</taxon>
        <taxon>Chromobacterium</taxon>
    </lineage>
</organism>
<evidence type="ECO:0000256" key="1">
    <source>
        <dbReference type="SAM" id="SignalP"/>
    </source>
</evidence>
<feature type="signal peptide" evidence="1">
    <location>
        <begin position="1"/>
        <end position="20"/>
    </location>
</feature>
<sequence>MIRSLTLALTLSCLANQASAYGNIGDIPIASDIGKRVCHGDGYSGAYQSVGTARGVMKIFYGGKIVEVVPAHTGEGGQSYLNIFKIRLEWIKGKLPDGTVMRFNQADSQYLNDLDAEDGRILGLDEKVYVSKIYRAGDFRLCDEQ</sequence>
<name>A0ABV0H2R0_9NEIS</name>